<dbReference type="InterPro" id="IPR019293">
    <property type="entry name" value="ThiN"/>
</dbReference>
<dbReference type="Gene3D" id="3.40.1190.20">
    <property type="match status" value="1"/>
</dbReference>
<evidence type="ECO:0000259" key="5">
    <source>
        <dbReference type="Pfam" id="PF08543"/>
    </source>
</evidence>
<dbReference type="InterPro" id="IPR013749">
    <property type="entry name" value="PM/HMP-P_kinase-1"/>
</dbReference>
<keyword evidence="4" id="KW-0067">ATP-binding</keyword>
<feature type="domain" description="Pyridoxamine kinase/Phosphomethylpyrimidine kinase" evidence="5">
    <location>
        <begin position="14"/>
        <end position="255"/>
    </location>
</feature>
<accession>A0AAE3KXS2</accession>
<dbReference type="Proteomes" id="UP001206983">
    <property type="component" value="Unassembled WGS sequence"/>
</dbReference>
<dbReference type="PANTHER" id="PTHR20858">
    <property type="entry name" value="PHOSPHOMETHYLPYRIMIDINE KINASE"/>
    <property type="match status" value="1"/>
</dbReference>
<dbReference type="GO" id="GO:0005829">
    <property type="term" value="C:cytosol"/>
    <property type="evidence" value="ECO:0007669"/>
    <property type="project" value="TreeGrafter"/>
</dbReference>
<dbReference type="Pfam" id="PF10120">
    <property type="entry name" value="ThiN"/>
    <property type="match status" value="1"/>
</dbReference>
<dbReference type="GO" id="GO:0009228">
    <property type="term" value="P:thiamine biosynthetic process"/>
    <property type="evidence" value="ECO:0007669"/>
    <property type="project" value="InterPro"/>
</dbReference>
<evidence type="ECO:0000313" key="8">
    <source>
        <dbReference type="Proteomes" id="UP001206983"/>
    </source>
</evidence>
<reference evidence="7 8" key="1">
    <citation type="journal article" date="2011" name="Appl. Environ. Microbiol.">
        <title>Methanogenic archaea isolated from Taiwan's Chelungpu fault.</title>
        <authorList>
            <person name="Wu S.Y."/>
            <person name="Lai M.C."/>
        </authorList>
    </citation>
    <scope>NUCLEOTIDE SEQUENCE [LARGE SCALE GENOMIC DNA]</scope>
    <source>
        <strain evidence="7 8">St545Mb</strain>
    </source>
</reference>
<keyword evidence="3 7" id="KW-0418">Kinase</keyword>
<evidence type="ECO:0000313" key="7">
    <source>
        <dbReference type="EMBL" id="MCQ6963052.1"/>
    </source>
</evidence>
<dbReference type="AlphaFoldDB" id="A0AAE3KXS2"/>
<evidence type="ECO:0000256" key="2">
    <source>
        <dbReference type="ARBA" id="ARBA00022741"/>
    </source>
</evidence>
<dbReference type="CDD" id="cd01169">
    <property type="entry name" value="HMPP_kinase"/>
    <property type="match status" value="1"/>
</dbReference>
<gene>
    <name evidence="7" type="ORF">PV02_08375</name>
</gene>
<feature type="domain" description="Thiamine-phosphate synthase ThiN" evidence="6">
    <location>
        <begin position="272"/>
        <end position="437"/>
    </location>
</feature>
<evidence type="ECO:0000256" key="4">
    <source>
        <dbReference type="ARBA" id="ARBA00022840"/>
    </source>
</evidence>
<dbReference type="GO" id="GO:0008902">
    <property type="term" value="F:hydroxymethylpyrimidine kinase activity"/>
    <property type="evidence" value="ECO:0007669"/>
    <property type="project" value="TreeGrafter"/>
</dbReference>
<sequence>MAKATVVMTIAGSDSGGGAGIEADIKTIAALGLHGTCAITSVTSQNTTGVLSAFDLPTEVVASQADAVCTDMEVRWAKSGMLASSDIISTVASLVRKYSIRLVVDPVMAAEAGGSLLRKDAVRTLKEELLPISQVVTPNISEATALSGMPIASVEDAKQAARIIAGTGVKAVIVTGGHLDASDVIYEAEEDRFTIIRGEFVRGGTHGSGCTYAAALTCGLAQGLTVVEAARRAKEFVVGAIIGSQLVGKGAGPVNPLAGIRRDAEACNVLEDVKQAVSIISASAHFAKIIPETGSNIAMALPQARGTDDVAAVAGRIVKLRNSPRPVGEVGFGVSGHVARTVLAAMEHDPRVRAAVNVRYSEEILSVCKAMGLGIASFERSEEPANACTGYAGEWGTSDAIVRSGNVPDIIFDRGAMGKEPMIRILGRSAIEVARIADSIAGYYAVKFNQ</sequence>
<dbReference type="Gene3D" id="3.40.225.10">
    <property type="entry name" value="Class II aldolase/adducin N-terminal domain"/>
    <property type="match status" value="1"/>
</dbReference>
<dbReference type="GO" id="GO:0005524">
    <property type="term" value="F:ATP binding"/>
    <property type="evidence" value="ECO:0007669"/>
    <property type="project" value="UniProtKB-KW"/>
</dbReference>
<name>A0AAE3KXS2_9EURY</name>
<dbReference type="RefSeq" id="WP_256622941.1">
    <property type="nucleotide sequence ID" value="NZ_JTEO01000004.1"/>
</dbReference>
<proteinExistence type="predicted"/>
<dbReference type="NCBIfam" id="TIGR00097">
    <property type="entry name" value="HMP-P_kinase"/>
    <property type="match status" value="1"/>
</dbReference>
<dbReference type="SUPFAM" id="SSF53613">
    <property type="entry name" value="Ribokinase-like"/>
    <property type="match status" value="1"/>
</dbReference>
<dbReference type="EMBL" id="JTEO01000004">
    <property type="protein sequence ID" value="MCQ6963052.1"/>
    <property type="molecule type" value="Genomic_DNA"/>
</dbReference>
<protein>
    <submittedName>
        <fullName evidence="7">Phosphomethylpyrimidine kinase</fullName>
    </submittedName>
</protein>
<keyword evidence="1" id="KW-0808">Transferase</keyword>
<keyword evidence="2" id="KW-0547">Nucleotide-binding</keyword>
<dbReference type="InterPro" id="IPR036409">
    <property type="entry name" value="Aldolase_II/adducin_N_sf"/>
</dbReference>
<evidence type="ECO:0000259" key="6">
    <source>
        <dbReference type="Pfam" id="PF10120"/>
    </source>
</evidence>
<keyword evidence="8" id="KW-1185">Reference proteome</keyword>
<dbReference type="InterPro" id="IPR029056">
    <property type="entry name" value="Ribokinase-like"/>
</dbReference>
<evidence type="ECO:0000256" key="3">
    <source>
        <dbReference type="ARBA" id="ARBA00022777"/>
    </source>
</evidence>
<dbReference type="FunFam" id="3.40.1190.20:FF:000003">
    <property type="entry name" value="Phosphomethylpyrimidine kinase ThiD"/>
    <property type="match status" value="1"/>
</dbReference>
<dbReference type="PANTHER" id="PTHR20858:SF17">
    <property type="entry name" value="HYDROXYMETHYLPYRIMIDINE_PHOSPHOMETHYLPYRIMIDINE KINASE THI20-RELATED"/>
    <property type="match status" value="1"/>
</dbReference>
<organism evidence="7 8">
    <name type="scientific">Methanolobus chelungpuianus</name>
    <dbReference type="NCBI Taxonomy" id="502115"/>
    <lineage>
        <taxon>Archaea</taxon>
        <taxon>Methanobacteriati</taxon>
        <taxon>Methanobacteriota</taxon>
        <taxon>Stenosarchaea group</taxon>
        <taxon>Methanomicrobia</taxon>
        <taxon>Methanosarcinales</taxon>
        <taxon>Methanosarcinaceae</taxon>
        <taxon>Methanolobus</taxon>
    </lineage>
</organism>
<comment type="caution">
    <text evidence="7">The sequence shown here is derived from an EMBL/GenBank/DDBJ whole genome shotgun (WGS) entry which is preliminary data.</text>
</comment>
<dbReference type="InterPro" id="IPR004399">
    <property type="entry name" value="HMP/HMP-P_kinase_dom"/>
</dbReference>
<evidence type="ECO:0000256" key="1">
    <source>
        <dbReference type="ARBA" id="ARBA00022679"/>
    </source>
</evidence>
<dbReference type="Pfam" id="PF08543">
    <property type="entry name" value="Phos_pyr_kin"/>
    <property type="match status" value="1"/>
</dbReference>
<dbReference type="GO" id="GO:0008972">
    <property type="term" value="F:phosphomethylpyrimidine kinase activity"/>
    <property type="evidence" value="ECO:0007669"/>
    <property type="project" value="InterPro"/>
</dbReference>
<dbReference type="SUPFAM" id="SSF53639">
    <property type="entry name" value="AraD/HMP-PK domain-like"/>
    <property type="match status" value="1"/>
</dbReference>